<evidence type="ECO:0000313" key="10">
    <source>
        <dbReference type="Proteomes" id="UP000199636"/>
    </source>
</evidence>
<dbReference type="STRING" id="428992.SAMN05216272_10298"/>
<feature type="signal peptide" evidence="7">
    <location>
        <begin position="1"/>
        <end position="20"/>
    </location>
</feature>
<dbReference type="Gene3D" id="1.10.760.10">
    <property type="entry name" value="Cytochrome c-like domain"/>
    <property type="match status" value="1"/>
</dbReference>
<keyword evidence="3 6" id="KW-0479">Metal-binding</keyword>
<evidence type="ECO:0000256" key="7">
    <source>
        <dbReference type="SAM" id="SignalP"/>
    </source>
</evidence>
<dbReference type="SUPFAM" id="SSF46626">
    <property type="entry name" value="Cytochrome c"/>
    <property type="match status" value="1"/>
</dbReference>
<evidence type="ECO:0000259" key="8">
    <source>
        <dbReference type="PROSITE" id="PS51007"/>
    </source>
</evidence>
<keyword evidence="4" id="KW-0249">Electron transport</keyword>
<dbReference type="PRINTS" id="PR00604">
    <property type="entry name" value="CYTCHRMECIAB"/>
</dbReference>
<organism evidence="9 10">
    <name type="scientific">Pseudomonas panipatensis</name>
    <dbReference type="NCBI Taxonomy" id="428992"/>
    <lineage>
        <taxon>Bacteria</taxon>
        <taxon>Pseudomonadati</taxon>
        <taxon>Pseudomonadota</taxon>
        <taxon>Gammaproteobacteria</taxon>
        <taxon>Pseudomonadales</taxon>
        <taxon>Pseudomonadaceae</taxon>
        <taxon>Pseudomonas</taxon>
    </lineage>
</organism>
<sequence length="122" mass="12995">MIRKQLLAASLLLASPLVLAQGDADQGKNLFAANCGYCHSTEAGKNQMGPSLHGVYGRAGGQAPAFAYSAPFKSAKPQWDEASLDKWLTNPAAMVPGTMMMFPGLASAEDRQHLIAYLKTLK</sequence>
<dbReference type="OrthoDB" id="9805828at2"/>
<keyword evidence="10" id="KW-1185">Reference proteome</keyword>
<dbReference type="GO" id="GO:0009055">
    <property type="term" value="F:electron transfer activity"/>
    <property type="evidence" value="ECO:0007669"/>
    <property type="project" value="InterPro"/>
</dbReference>
<keyword evidence="7" id="KW-0732">Signal</keyword>
<evidence type="ECO:0000256" key="2">
    <source>
        <dbReference type="ARBA" id="ARBA00022617"/>
    </source>
</evidence>
<accession>A0A1G8DQ50</accession>
<dbReference type="Pfam" id="PF00034">
    <property type="entry name" value="Cytochrom_C"/>
    <property type="match status" value="1"/>
</dbReference>
<feature type="domain" description="Cytochrome c" evidence="8">
    <location>
        <begin position="22"/>
        <end position="122"/>
    </location>
</feature>
<evidence type="ECO:0000256" key="3">
    <source>
        <dbReference type="ARBA" id="ARBA00022723"/>
    </source>
</evidence>
<proteinExistence type="predicted"/>
<dbReference type="RefSeq" id="WP_090261374.1">
    <property type="nucleotide sequence ID" value="NZ_FNDS01000002.1"/>
</dbReference>
<evidence type="ECO:0000256" key="5">
    <source>
        <dbReference type="ARBA" id="ARBA00023004"/>
    </source>
</evidence>
<protein>
    <submittedName>
        <fullName evidence="9">Cytochrome c</fullName>
    </submittedName>
</protein>
<name>A0A1G8DQ50_9PSED</name>
<evidence type="ECO:0000256" key="4">
    <source>
        <dbReference type="ARBA" id="ARBA00022982"/>
    </source>
</evidence>
<dbReference type="PROSITE" id="PS51007">
    <property type="entry name" value="CYTC"/>
    <property type="match status" value="1"/>
</dbReference>
<dbReference type="GO" id="GO:0020037">
    <property type="term" value="F:heme binding"/>
    <property type="evidence" value="ECO:0007669"/>
    <property type="project" value="InterPro"/>
</dbReference>
<keyword evidence="2 6" id="KW-0349">Heme</keyword>
<dbReference type="InterPro" id="IPR009056">
    <property type="entry name" value="Cyt_c-like_dom"/>
</dbReference>
<reference evidence="10" key="1">
    <citation type="submission" date="2016-10" db="EMBL/GenBank/DDBJ databases">
        <authorList>
            <person name="Varghese N."/>
            <person name="Submissions S."/>
        </authorList>
    </citation>
    <scope>NUCLEOTIDE SEQUENCE [LARGE SCALE GENOMIC DNA]</scope>
    <source>
        <strain evidence="10">CCM 7469</strain>
    </source>
</reference>
<keyword evidence="5 6" id="KW-0408">Iron</keyword>
<gene>
    <name evidence="9" type="ORF">SAMN05216272_10298</name>
</gene>
<dbReference type="EMBL" id="FNDS01000002">
    <property type="protein sequence ID" value="SDH59823.1"/>
    <property type="molecule type" value="Genomic_DNA"/>
</dbReference>
<feature type="chain" id="PRO_5011569081" evidence="7">
    <location>
        <begin position="21"/>
        <end position="122"/>
    </location>
</feature>
<dbReference type="InterPro" id="IPR002327">
    <property type="entry name" value="Cyt_c_1A/1B"/>
</dbReference>
<keyword evidence="1" id="KW-0813">Transport</keyword>
<evidence type="ECO:0000256" key="1">
    <source>
        <dbReference type="ARBA" id="ARBA00022448"/>
    </source>
</evidence>
<dbReference type="AlphaFoldDB" id="A0A1G8DQ50"/>
<dbReference type="GO" id="GO:0046872">
    <property type="term" value="F:metal ion binding"/>
    <property type="evidence" value="ECO:0007669"/>
    <property type="project" value="UniProtKB-KW"/>
</dbReference>
<evidence type="ECO:0000313" key="9">
    <source>
        <dbReference type="EMBL" id="SDH59823.1"/>
    </source>
</evidence>
<evidence type="ECO:0000256" key="6">
    <source>
        <dbReference type="PROSITE-ProRule" id="PRU00433"/>
    </source>
</evidence>
<dbReference type="Proteomes" id="UP000199636">
    <property type="component" value="Unassembled WGS sequence"/>
</dbReference>
<dbReference type="PANTHER" id="PTHR11961">
    <property type="entry name" value="CYTOCHROME C"/>
    <property type="match status" value="1"/>
</dbReference>
<dbReference type="InterPro" id="IPR036909">
    <property type="entry name" value="Cyt_c-like_dom_sf"/>
</dbReference>